<dbReference type="EMBL" id="CP050861">
    <property type="protein sequence ID" value="UTD14364.1"/>
    <property type="molecule type" value="Genomic_DNA"/>
</dbReference>
<dbReference type="Proteomes" id="UP001056837">
    <property type="component" value="Chromosome"/>
</dbReference>
<evidence type="ECO:0008006" key="3">
    <source>
        <dbReference type="Google" id="ProtNLM"/>
    </source>
</evidence>
<accession>A0AAE9MLU1</accession>
<evidence type="ECO:0000313" key="1">
    <source>
        <dbReference type="EMBL" id="UTD14364.1"/>
    </source>
</evidence>
<dbReference type="RefSeq" id="WP_253680190.1">
    <property type="nucleotide sequence ID" value="NZ_CP050861.1"/>
</dbReference>
<reference evidence="1" key="1">
    <citation type="submission" date="2020-04" db="EMBL/GenBank/DDBJ databases">
        <title>Tenacibaculum mesophilum bac2.</title>
        <authorList>
            <person name="Li M."/>
        </authorList>
    </citation>
    <scope>NUCLEOTIDE SEQUENCE</scope>
    <source>
        <strain evidence="1">Bac2</strain>
    </source>
</reference>
<name>A0AAE9MLU1_9FLAO</name>
<protein>
    <recommendedName>
        <fullName evidence="3">Lipocalin-like domain-containing protein</fullName>
    </recommendedName>
</protein>
<sequence length="128" mass="14766">MKILTIIIITFLASSLEFQQNSNNLTGKWECYHKELEDGSKKGTDLLSGEEFEYSCDGLIIELEPDFTGKESIGGLSFRYQKKDSILKLGNRDYIIEKLTPTELIIRNYDSNGIGIFNFRQKFRKKKV</sequence>
<dbReference type="AlphaFoldDB" id="A0AAE9MLU1"/>
<organism evidence="1 2">
    <name type="scientific">Tenacibaculum mesophilum</name>
    <dbReference type="NCBI Taxonomy" id="104268"/>
    <lineage>
        <taxon>Bacteria</taxon>
        <taxon>Pseudomonadati</taxon>
        <taxon>Bacteroidota</taxon>
        <taxon>Flavobacteriia</taxon>
        <taxon>Flavobacteriales</taxon>
        <taxon>Flavobacteriaceae</taxon>
        <taxon>Tenacibaculum</taxon>
    </lineage>
</organism>
<gene>
    <name evidence="1" type="ORF">HER15_02260</name>
</gene>
<proteinExistence type="predicted"/>
<evidence type="ECO:0000313" key="2">
    <source>
        <dbReference type="Proteomes" id="UP001056837"/>
    </source>
</evidence>